<accession>A0ABS7WSQ0</accession>
<dbReference type="EMBL" id="JACGBB010000014">
    <property type="protein sequence ID" value="MBZ7987782.1"/>
    <property type="molecule type" value="Genomic_DNA"/>
</dbReference>
<dbReference type="Proteomes" id="UP000786183">
    <property type="component" value="Unassembled WGS sequence"/>
</dbReference>
<gene>
    <name evidence="1" type="ORF">AVCANL283_06675</name>
</gene>
<keyword evidence="2" id="KW-1185">Reference proteome</keyword>
<evidence type="ECO:0000313" key="1">
    <source>
        <dbReference type="EMBL" id="MBZ7987782.1"/>
    </source>
</evidence>
<dbReference type="NCBIfam" id="NF040559">
    <property type="entry name" value="CAS_Csx20"/>
    <property type="match status" value="1"/>
</dbReference>
<proteinExistence type="predicted"/>
<evidence type="ECO:0000313" key="2">
    <source>
        <dbReference type="Proteomes" id="UP000786183"/>
    </source>
</evidence>
<sequence>MITMHLFFSHQLSDEQIKDAKTSLNITEFKALPKDLQTRFSNVPPSLDSLDDYAKDFYEYIDKNTKKGDFLLISGDFGLCFKLINYAKAKSLKPVYATTKREVLKDENGVKQSIFKHIKFREF</sequence>
<dbReference type="RefSeq" id="WP_224325448.1">
    <property type="nucleotide sequence ID" value="NZ_JACGBB010000014.1"/>
</dbReference>
<organism evidence="1 2">
    <name type="scientific">Campylobacter canadensis</name>
    <dbReference type="NCBI Taxonomy" id="449520"/>
    <lineage>
        <taxon>Bacteria</taxon>
        <taxon>Pseudomonadati</taxon>
        <taxon>Campylobacterota</taxon>
        <taxon>Epsilonproteobacteria</taxon>
        <taxon>Campylobacterales</taxon>
        <taxon>Campylobacteraceae</taxon>
        <taxon>Campylobacter</taxon>
    </lineage>
</organism>
<dbReference type="InterPro" id="IPR049811">
    <property type="entry name" value="MJ1673-like_dom"/>
</dbReference>
<comment type="caution">
    <text evidence="1">The sequence shown here is derived from an EMBL/GenBank/DDBJ whole genome shotgun (WGS) entry which is preliminary data.</text>
</comment>
<reference evidence="1 2" key="1">
    <citation type="submission" date="2020-07" db="EMBL/GenBank/DDBJ databases">
        <title>Transfer of Campylobacter canadensis to the novel genus Avispirillum gen. nov., that also includes two novel species recovered from migratory waterfowl: Avispirillum anseris sp. nov. and Avispirillum brantae sp. nov.</title>
        <authorList>
            <person name="Miller W.G."/>
            <person name="Chapman M.H."/>
            <person name="Yee E."/>
            <person name="Inglis G.D."/>
        </authorList>
    </citation>
    <scope>NUCLEOTIDE SEQUENCE [LARGE SCALE GENOMIC DNA]</scope>
    <source>
        <strain evidence="1 2">L283</strain>
    </source>
</reference>
<evidence type="ECO:0008006" key="3">
    <source>
        <dbReference type="Google" id="ProtNLM"/>
    </source>
</evidence>
<protein>
    <recommendedName>
        <fullName evidence="3">CRISPR-associated protein</fullName>
    </recommendedName>
</protein>
<name>A0ABS7WSQ0_9BACT</name>